<reference evidence="2" key="1">
    <citation type="submission" date="2021-04" db="EMBL/GenBank/DDBJ databases">
        <authorList>
            <person name="Zhang D.-C."/>
        </authorList>
    </citation>
    <scope>NUCLEOTIDE SEQUENCE</scope>
    <source>
        <strain evidence="2">CGMCC 1.15697</strain>
    </source>
</reference>
<keyword evidence="3" id="KW-1185">Reference proteome</keyword>
<dbReference type="InterPro" id="IPR032466">
    <property type="entry name" value="Metal_Hydrolase"/>
</dbReference>
<organism evidence="2 3">
    <name type="scientific">Marivibrio halodurans</name>
    <dbReference type="NCBI Taxonomy" id="2039722"/>
    <lineage>
        <taxon>Bacteria</taxon>
        <taxon>Pseudomonadati</taxon>
        <taxon>Pseudomonadota</taxon>
        <taxon>Alphaproteobacteria</taxon>
        <taxon>Rhodospirillales</taxon>
        <taxon>Rhodospirillaceae</taxon>
        <taxon>Marivibrio</taxon>
    </lineage>
</organism>
<dbReference type="NCBIfam" id="TIGR02318">
    <property type="entry name" value="phosphono_phnM"/>
    <property type="match status" value="1"/>
</dbReference>
<gene>
    <name evidence="2" type="ORF">KAJ83_05580</name>
</gene>
<dbReference type="InterPro" id="IPR013108">
    <property type="entry name" value="Amidohydro_3"/>
</dbReference>
<dbReference type="GO" id="GO:0019700">
    <property type="term" value="P:organic phosphonate catabolic process"/>
    <property type="evidence" value="ECO:0007669"/>
    <property type="project" value="InterPro"/>
</dbReference>
<dbReference type="PANTHER" id="PTHR43135">
    <property type="entry name" value="ALPHA-D-RIBOSE 1-METHYLPHOSPHONATE 5-TRIPHOSPHATE DIPHOSPHATASE"/>
    <property type="match status" value="1"/>
</dbReference>
<dbReference type="Gene3D" id="3.20.20.140">
    <property type="entry name" value="Metal-dependent hydrolases"/>
    <property type="match status" value="1"/>
</dbReference>
<proteinExistence type="predicted"/>
<comment type="caution">
    <text evidence="2">The sequence shown here is derived from an EMBL/GenBank/DDBJ whole genome shotgun (WGS) entry which is preliminary data.</text>
</comment>
<dbReference type="NCBIfam" id="NF011981">
    <property type="entry name" value="PRK15446.1-2"/>
    <property type="match status" value="1"/>
</dbReference>
<dbReference type="InterPro" id="IPR051781">
    <property type="entry name" value="Metallo-dep_Hydrolase"/>
</dbReference>
<dbReference type="AlphaFoldDB" id="A0A8J7S0I9"/>
<dbReference type="NCBIfam" id="NF011984">
    <property type="entry name" value="PRK15446.1-5"/>
    <property type="match status" value="1"/>
</dbReference>
<dbReference type="GO" id="GO:0016810">
    <property type="term" value="F:hydrolase activity, acting on carbon-nitrogen (but not peptide) bonds"/>
    <property type="evidence" value="ECO:0007669"/>
    <property type="project" value="InterPro"/>
</dbReference>
<dbReference type="SUPFAM" id="SSF51556">
    <property type="entry name" value="Metallo-dependent hydrolases"/>
    <property type="match status" value="1"/>
</dbReference>
<dbReference type="InterPro" id="IPR011059">
    <property type="entry name" value="Metal-dep_hydrolase_composite"/>
</dbReference>
<evidence type="ECO:0000259" key="1">
    <source>
        <dbReference type="Pfam" id="PF07969"/>
    </source>
</evidence>
<evidence type="ECO:0000313" key="2">
    <source>
        <dbReference type="EMBL" id="MBP5856469.1"/>
    </source>
</evidence>
<dbReference type="Gene3D" id="2.30.40.10">
    <property type="entry name" value="Urease, subunit C, domain 1"/>
    <property type="match status" value="2"/>
</dbReference>
<dbReference type="EC" id="3.6.1.63" evidence="2"/>
<feature type="domain" description="Amidohydrolase 3" evidence="1">
    <location>
        <begin position="163"/>
        <end position="364"/>
    </location>
</feature>
<dbReference type="NCBIfam" id="NF011983">
    <property type="entry name" value="PRK15446.1-4"/>
    <property type="match status" value="1"/>
</dbReference>
<name>A0A8J7S0I9_9PROT</name>
<evidence type="ECO:0000313" key="3">
    <source>
        <dbReference type="Proteomes" id="UP000672602"/>
    </source>
</evidence>
<dbReference type="SUPFAM" id="SSF51338">
    <property type="entry name" value="Composite domain of metallo-dependent hydrolases"/>
    <property type="match status" value="1"/>
</dbReference>
<accession>A0A8J7S0I9</accession>
<protein>
    <submittedName>
        <fullName evidence="2">Alpha-D-ribose 1-methylphosphonate 5-triphosphate diphosphatase</fullName>
        <ecNumber evidence="2">3.6.1.63</ecNumber>
    </submittedName>
</protein>
<dbReference type="Proteomes" id="UP000672602">
    <property type="component" value="Unassembled WGS sequence"/>
</dbReference>
<dbReference type="InterPro" id="IPR012696">
    <property type="entry name" value="PhnM"/>
</dbReference>
<keyword evidence="2" id="KW-0378">Hydrolase</keyword>
<dbReference type="PANTHER" id="PTHR43135:SF3">
    <property type="entry name" value="ALPHA-D-RIBOSE 1-METHYLPHOSPHONATE 5-TRIPHOSPHATE DIPHOSPHATASE"/>
    <property type="match status" value="1"/>
</dbReference>
<dbReference type="NCBIfam" id="NF011990">
    <property type="entry name" value="PRK15446.2-6"/>
    <property type="match status" value="1"/>
</dbReference>
<dbReference type="PIRSF" id="PIRSF038971">
    <property type="entry name" value="PhnM"/>
    <property type="match status" value="1"/>
</dbReference>
<dbReference type="EMBL" id="JAGMWN010000002">
    <property type="protein sequence ID" value="MBP5856469.1"/>
    <property type="molecule type" value="Genomic_DNA"/>
</dbReference>
<sequence length="383" mass="40479">MGAERGETVLTNARLVLTDEVVTGTIALSGGRIAAIDQGASALPGAIDCVGDLVMPGLVELHTDNLEKHMLPRPRAHWPAVPAVVAHDSQVIGAGITTVFDALSVGAVVDNEVRIKRIGEMLDAIEAARADDLTKAEHLLHLRCEISYPHLQDALAGLIDKPGVRLISVMDHTPGQRQFTDERTYRDYYAAKFGLSPAEMDAFIVDRRRDQERHAAANRAHVVQAARDRGLSLASHDDATAAHVAEAVADGMTLAEFPTTVESAAASHAEGLAVMMGAPNVVRGGSHSGNVSALELARRGTLDAISSDYAPAALLHAAFLLAEQVEAITLPRAVAMVTVTPARAAGLADRGDLAVGQRADIIRVRAASHPVLRGVWREGARVA</sequence>
<dbReference type="Pfam" id="PF07969">
    <property type="entry name" value="Amidohydro_3"/>
    <property type="match status" value="1"/>
</dbReference>